<keyword evidence="2 3" id="KW-0040">ANK repeat</keyword>
<keyword evidence="1" id="KW-0677">Repeat</keyword>
<dbReference type="PANTHER" id="PTHR24198:SF195">
    <property type="entry name" value="DEATH DOMAIN-CONTAINING PROTEIN"/>
    <property type="match status" value="1"/>
</dbReference>
<evidence type="ECO:0000313" key="5">
    <source>
        <dbReference type="Proteomes" id="UP001146120"/>
    </source>
</evidence>
<name>A0AAV2YZS1_9STRA</name>
<dbReference type="SUPFAM" id="SSF48403">
    <property type="entry name" value="Ankyrin repeat"/>
    <property type="match status" value="1"/>
</dbReference>
<sequence length="169" mass="17992">METMLQQAPELLDASHSANERSALLLAAAGGNVHAVEFLLRHGANASLTDPEENTALHLAVGAHSVGCLQLLMAATTSLPDATARAFINKVNAFGLTALHMAVGEGSIDCCQVLIEQNLLDPSIRTVEPPFHTALDMALYGEHHEIARVLQSQMEERLALANTKSSFDG</sequence>
<dbReference type="InterPro" id="IPR036770">
    <property type="entry name" value="Ankyrin_rpt-contain_sf"/>
</dbReference>
<dbReference type="InterPro" id="IPR002110">
    <property type="entry name" value="Ankyrin_rpt"/>
</dbReference>
<dbReference type="EMBL" id="DAKRPA010000119">
    <property type="protein sequence ID" value="DAZ98009.1"/>
    <property type="molecule type" value="Genomic_DNA"/>
</dbReference>
<evidence type="ECO:0000256" key="1">
    <source>
        <dbReference type="ARBA" id="ARBA00022737"/>
    </source>
</evidence>
<protein>
    <submittedName>
        <fullName evidence="4">Uncharacterized protein</fullName>
    </submittedName>
</protein>
<dbReference type="PANTHER" id="PTHR24198">
    <property type="entry name" value="ANKYRIN REPEAT AND PROTEIN KINASE DOMAIN-CONTAINING PROTEIN"/>
    <property type="match status" value="1"/>
</dbReference>
<reference evidence="4" key="1">
    <citation type="submission" date="2022-11" db="EMBL/GenBank/DDBJ databases">
        <authorList>
            <person name="Morgan W.R."/>
            <person name="Tartar A."/>
        </authorList>
    </citation>
    <scope>NUCLEOTIDE SEQUENCE</scope>
    <source>
        <strain evidence="4">ARSEF 373</strain>
    </source>
</reference>
<evidence type="ECO:0000256" key="3">
    <source>
        <dbReference type="PROSITE-ProRule" id="PRU00023"/>
    </source>
</evidence>
<evidence type="ECO:0000256" key="2">
    <source>
        <dbReference type="ARBA" id="ARBA00023043"/>
    </source>
</evidence>
<dbReference type="PROSITE" id="PS50297">
    <property type="entry name" value="ANK_REP_REGION"/>
    <property type="match status" value="1"/>
</dbReference>
<keyword evidence="5" id="KW-1185">Reference proteome</keyword>
<dbReference type="Proteomes" id="UP001146120">
    <property type="component" value="Unassembled WGS sequence"/>
</dbReference>
<dbReference type="Pfam" id="PF12796">
    <property type="entry name" value="Ank_2"/>
    <property type="match status" value="2"/>
</dbReference>
<dbReference type="AlphaFoldDB" id="A0AAV2YZS1"/>
<reference evidence="4" key="2">
    <citation type="journal article" date="2023" name="Microbiol Resour">
        <title>Decontamination and Annotation of the Draft Genome Sequence of the Oomycete Lagenidium giganteum ARSEF 373.</title>
        <authorList>
            <person name="Morgan W.R."/>
            <person name="Tartar A."/>
        </authorList>
    </citation>
    <scope>NUCLEOTIDE SEQUENCE</scope>
    <source>
        <strain evidence="4">ARSEF 373</strain>
    </source>
</reference>
<organism evidence="4 5">
    <name type="scientific">Lagenidium giganteum</name>
    <dbReference type="NCBI Taxonomy" id="4803"/>
    <lineage>
        <taxon>Eukaryota</taxon>
        <taxon>Sar</taxon>
        <taxon>Stramenopiles</taxon>
        <taxon>Oomycota</taxon>
        <taxon>Peronosporomycetes</taxon>
        <taxon>Pythiales</taxon>
        <taxon>Pythiaceae</taxon>
    </lineage>
</organism>
<dbReference type="Gene3D" id="1.25.40.20">
    <property type="entry name" value="Ankyrin repeat-containing domain"/>
    <property type="match status" value="1"/>
</dbReference>
<comment type="caution">
    <text evidence="4">The sequence shown here is derived from an EMBL/GenBank/DDBJ whole genome shotgun (WGS) entry which is preliminary data.</text>
</comment>
<evidence type="ECO:0000313" key="4">
    <source>
        <dbReference type="EMBL" id="DAZ98009.1"/>
    </source>
</evidence>
<accession>A0AAV2YZS1</accession>
<proteinExistence type="predicted"/>
<gene>
    <name evidence="4" type="ORF">N0F65_005167</name>
</gene>
<dbReference type="PROSITE" id="PS50088">
    <property type="entry name" value="ANK_REPEAT"/>
    <property type="match status" value="1"/>
</dbReference>
<feature type="repeat" description="ANK" evidence="3">
    <location>
        <begin position="19"/>
        <end position="51"/>
    </location>
</feature>
<dbReference type="SMART" id="SM00248">
    <property type="entry name" value="ANK"/>
    <property type="match status" value="4"/>
</dbReference>